<proteinExistence type="predicted"/>
<name>A0A011QR62_9PROT</name>
<organism evidence="1 2">
    <name type="scientific">Candidatus Accumulibacter appositus</name>
    <dbReference type="NCBI Taxonomy" id="1454003"/>
    <lineage>
        <taxon>Bacteria</taxon>
        <taxon>Pseudomonadati</taxon>
        <taxon>Pseudomonadota</taxon>
        <taxon>Betaproteobacteria</taxon>
        <taxon>Candidatus Accumulibacter</taxon>
    </lineage>
</organism>
<gene>
    <name evidence="1" type="ORF">AW10_01206</name>
</gene>
<dbReference type="PATRIC" id="fig|1454003.3.peg.1240"/>
<evidence type="ECO:0008006" key="3">
    <source>
        <dbReference type="Google" id="ProtNLM"/>
    </source>
</evidence>
<protein>
    <recommendedName>
        <fullName evidence="3">Response regulator</fullName>
    </recommendedName>
</protein>
<dbReference type="AlphaFoldDB" id="A0A011QR62"/>
<dbReference type="STRING" id="1454003.AW10_01206"/>
<dbReference type="Gene3D" id="3.40.50.2300">
    <property type="match status" value="1"/>
</dbReference>
<dbReference type="EMBL" id="JEMX01000024">
    <property type="protein sequence ID" value="EXI81364.1"/>
    <property type="molecule type" value="Genomic_DNA"/>
</dbReference>
<evidence type="ECO:0000313" key="1">
    <source>
        <dbReference type="EMBL" id="EXI81364.1"/>
    </source>
</evidence>
<comment type="caution">
    <text evidence="1">The sequence shown here is derived from an EMBL/GenBank/DDBJ whole genome shotgun (WGS) entry which is preliminary data.</text>
</comment>
<sequence length="156" mass="17276">MLSNTERIRCLIVEDDPFKMDSIRSHLMDVFSGRIDTVECQALSTATSFLASSTFDLAIIDMSIHSHEPEAGAGSPFPLASGGLDVLFEIEHSGSNTACIILTQYPDIEIEGTPVPVELARREILEKFAIKVAGCVRYFENNNRWKAEVNSILEQL</sequence>
<accession>A0A011QR62</accession>
<evidence type="ECO:0000313" key="2">
    <source>
        <dbReference type="Proteomes" id="UP000021816"/>
    </source>
</evidence>
<dbReference type="SUPFAM" id="SSF52172">
    <property type="entry name" value="CheY-like"/>
    <property type="match status" value="1"/>
</dbReference>
<dbReference type="InterPro" id="IPR011006">
    <property type="entry name" value="CheY-like_superfamily"/>
</dbReference>
<dbReference type="Proteomes" id="UP000021816">
    <property type="component" value="Unassembled WGS sequence"/>
</dbReference>
<reference evidence="1 2" key="1">
    <citation type="submission" date="2014-02" db="EMBL/GenBank/DDBJ databases">
        <title>Expanding our view of genomic diversity in Candidatus Accumulibacter clades.</title>
        <authorList>
            <person name="Skennerton C.T."/>
            <person name="Barr J.J."/>
            <person name="Slater F.R."/>
            <person name="Bond P.L."/>
            <person name="Tyson G.W."/>
        </authorList>
    </citation>
    <scope>NUCLEOTIDE SEQUENCE [LARGE SCALE GENOMIC DNA]</scope>
    <source>
        <strain evidence="2">BA-92</strain>
    </source>
</reference>